<reference evidence="1 2" key="1">
    <citation type="submission" date="2016-12" db="EMBL/GenBank/DDBJ databases">
        <title>The genomes of Aspergillus section Nigri reveals drivers in fungal speciation.</title>
        <authorList>
            <consortium name="DOE Joint Genome Institute"/>
            <person name="Vesth T.C."/>
            <person name="Nybo J."/>
            <person name="Theobald S."/>
            <person name="Brandl J."/>
            <person name="Frisvad J.C."/>
            <person name="Nielsen K.F."/>
            <person name="Lyhne E.K."/>
            <person name="Kogle M.E."/>
            <person name="Kuo A."/>
            <person name="Riley R."/>
            <person name="Clum A."/>
            <person name="Nolan M."/>
            <person name="Lipzen A."/>
            <person name="Salamov A."/>
            <person name="Henrissat B."/>
            <person name="Wiebenga A."/>
            <person name="De Vries R.P."/>
            <person name="Grigoriev I.V."/>
            <person name="Mortensen U.H."/>
            <person name="Andersen M.R."/>
            <person name="Baker S.E."/>
        </authorList>
    </citation>
    <scope>NUCLEOTIDE SEQUENCE [LARGE SCALE GENOMIC DNA]</scope>
    <source>
        <strain evidence="1 2">CBS 115572</strain>
    </source>
</reference>
<name>A0A317XDF0_9EURO</name>
<evidence type="ECO:0000313" key="1">
    <source>
        <dbReference type="EMBL" id="PWY95742.1"/>
    </source>
</evidence>
<accession>A0A317XDF0</accession>
<dbReference type="AlphaFoldDB" id="A0A317XDF0"/>
<organism evidence="1 2">
    <name type="scientific">Aspergillus sclerotioniger CBS 115572</name>
    <dbReference type="NCBI Taxonomy" id="1450535"/>
    <lineage>
        <taxon>Eukaryota</taxon>
        <taxon>Fungi</taxon>
        <taxon>Dikarya</taxon>
        <taxon>Ascomycota</taxon>
        <taxon>Pezizomycotina</taxon>
        <taxon>Eurotiomycetes</taxon>
        <taxon>Eurotiomycetidae</taxon>
        <taxon>Eurotiales</taxon>
        <taxon>Aspergillaceae</taxon>
        <taxon>Aspergillus</taxon>
        <taxon>Aspergillus subgen. Circumdati</taxon>
    </lineage>
</organism>
<protein>
    <submittedName>
        <fullName evidence="1">Uncharacterized protein</fullName>
    </submittedName>
</protein>
<sequence length="175" mass="19959">MAAWQRLGNIGRPSASPWSIRSVVPDQTGDRLGWEMQLWSTIFLMAALKVPPWLLFFPWRSRLREKLAVGRRSRGRLTYRTSDAHPRMKDCDPHPFDAEWEACHHHTGHAADPRANRQGGRRGGVIQPVTLGFLASSTVFLRHVTCQCPELRRSASSGLMLLKSFTTEKRKKEET</sequence>
<dbReference type="GeneID" id="37107831"/>
<dbReference type="EMBL" id="MSFK01000002">
    <property type="protein sequence ID" value="PWY95742.1"/>
    <property type="molecule type" value="Genomic_DNA"/>
</dbReference>
<comment type="caution">
    <text evidence="1">The sequence shown here is derived from an EMBL/GenBank/DDBJ whole genome shotgun (WGS) entry which is preliminary data.</text>
</comment>
<evidence type="ECO:0000313" key="2">
    <source>
        <dbReference type="Proteomes" id="UP000246702"/>
    </source>
</evidence>
<gene>
    <name evidence="1" type="ORF">BO94DRAFT_135217</name>
</gene>
<keyword evidence="2" id="KW-1185">Reference proteome</keyword>
<dbReference type="RefSeq" id="XP_025472503.1">
    <property type="nucleotide sequence ID" value="XM_025605688.1"/>
</dbReference>
<dbReference type="Proteomes" id="UP000246702">
    <property type="component" value="Unassembled WGS sequence"/>
</dbReference>
<proteinExistence type="predicted"/>